<keyword evidence="2" id="KW-1185">Reference proteome</keyword>
<dbReference type="EMBL" id="KZ999428">
    <property type="protein sequence ID" value="RKO85086.1"/>
    <property type="molecule type" value="Genomic_DNA"/>
</dbReference>
<accession>A0A4P9W4I5</accession>
<evidence type="ECO:0000313" key="2">
    <source>
        <dbReference type="Proteomes" id="UP000269721"/>
    </source>
</evidence>
<evidence type="ECO:0000313" key="1">
    <source>
        <dbReference type="EMBL" id="RKO85086.1"/>
    </source>
</evidence>
<reference evidence="2" key="1">
    <citation type="journal article" date="2018" name="Nat. Microbiol.">
        <title>Leveraging single-cell genomics to expand the fungal tree of life.</title>
        <authorList>
            <person name="Ahrendt S.R."/>
            <person name="Quandt C.A."/>
            <person name="Ciobanu D."/>
            <person name="Clum A."/>
            <person name="Salamov A."/>
            <person name="Andreopoulos B."/>
            <person name="Cheng J.F."/>
            <person name="Woyke T."/>
            <person name="Pelin A."/>
            <person name="Henrissat B."/>
            <person name="Reynolds N.K."/>
            <person name="Benny G.L."/>
            <person name="Smith M.E."/>
            <person name="James T.Y."/>
            <person name="Grigoriev I.V."/>
        </authorList>
    </citation>
    <scope>NUCLEOTIDE SEQUENCE [LARGE SCALE GENOMIC DNA]</scope>
</reference>
<sequence>MDESGGHESGAAMENLLLGGKMIITFTDGKVMFYCRRFGLCTFMIIDKGVDPCILVFAAPTHVGDQFLDFPDFTQIIRLLNTSRPGKASRTYGDKFTTFKGSEAPIGTPTCLQAGEVASRPAEVNTNSVGSAHGAPAKIHPSEKLLGVGQDHVLHIRAASLTSQKACLGSVHEGAATLKEDSESLDVAAVVQTPTKAELVEAVASAAMQQKTWSVVDREVALRCPSSLPASSSRLRPMSDPPIISATPDLSRRASAGFVGLLWGSSRSTAGWVAELRVGGELAF</sequence>
<protein>
    <submittedName>
        <fullName evidence="1">Uncharacterized protein</fullName>
    </submittedName>
</protein>
<proteinExistence type="predicted"/>
<dbReference type="AlphaFoldDB" id="A0A4P9W4I5"/>
<dbReference type="Proteomes" id="UP000269721">
    <property type="component" value="Unassembled WGS sequence"/>
</dbReference>
<organism evidence="1 2">
    <name type="scientific">Blyttiomyces helicus</name>
    <dbReference type="NCBI Taxonomy" id="388810"/>
    <lineage>
        <taxon>Eukaryota</taxon>
        <taxon>Fungi</taxon>
        <taxon>Fungi incertae sedis</taxon>
        <taxon>Chytridiomycota</taxon>
        <taxon>Chytridiomycota incertae sedis</taxon>
        <taxon>Chytridiomycetes</taxon>
        <taxon>Chytridiomycetes incertae sedis</taxon>
        <taxon>Blyttiomyces</taxon>
    </lineage>
</organism>
<gene>
    <name evidence="1" type="ORF">BDK51DRAFT_48370</name>
</gene>
<name>A0A4P9W4I5_9FUNG</name>